<dbReference type="PRINTS" id="PR00344">
    <property type="entry name" value="BCTRLSENSOR"/>
</dbReference>
<dbReference type="InterPro" id="IPR003660">
    <property type="entry name" value="HAMP_dom"/>
</dbReference>
<evidence type="ECO:0000256" key="2">
    <source>
        <dbReference type="ARBA" id="ARBA00004370"/>
    </source>
</evidence>
<dbReference type="InterPro" id="IPR005467">
    <property type="entry name" value="His_kinase_dom"/>
</dbReference>
<feature type="transmembrane region" description="Helical" evidence="11">
    <location>
        <begin position="156"/>
        <end position="179"/>
    </location>
</feature>
<dbReference type="EMBL" id="JXTP01000090">
    <property type="protein sequence ID" value="KIU26069.1"/>
    <property type="molecule type" value="Genomic_DNA"/>
</dbReference>
<evidence type="ECO:0000256" key="4">
    <source>
        <dbReference type="ARBA" id="ARBA00022553"/>
    </source>
</evidence>
<dbReference type="GO" id="GO:0005886">
    <property type="term" value="C:plasma membrane"/>
    <property type="evidence" value="ECO:0007669"/>
    <property type="project" value="TreeGrafter"/>
</dbReference>
<dbReference type="SMART" id="SM00388">
    <property type="entry name" value="HisKA"/>
    <property type="match status" value="1"/>
</dbReference>
<dbReference type="PANTHER" id="PTHR45436:SF1">
    <property type="entry name" value="SENSOR PROTEIN QSEC"/>
    <property type="match status" value="1"/>
</dbReference>
<proteinExistence type="predicted"/>
<dbReference type="Pfam" id="PF00512">
    <property type="entry name" value="HisKA"/>
    <property type="match status" value="1"/>
</dbReference>
<organism evidence="14 15">
    <name type="scientific">Sphingomonas melonis</name>
    <dbReference type="NCBI Taxonomy" id="152682"/>
    <lineage>
        <taxon>Bacteria</taxon>
        <taxon>Pseudomonadati</taxon>
        <taxon>Pseudomonadota</taxon>
        <taxon>Alphaproteobacteria</taxon>
        <taxon>Sphingomonadales</taxon>
        <taxon>Sphingomonadaceae</taxon>
        <taxon>Sphingomonas</taxon>
    </lineage>
</organism>
<evidence type="ECO:0000259" key="12">
    <source>
        <dbReference type="PROSITE" id="PS50109"/>
    </source>
</evidence>
<dbReference type="InterPro" id="IPR036097">
    <property type="entry name" value="HisK_dim/P_sf"/>
</dbReference>
<dbReference type="Gene3D" id="1.10.287.130">
    <property type="match status" value="1"/>
</dbReference>
<evidence type="ECO:0000256" key="6">
    <source>
        <dbReference type="ARBA" id="ARBA00022692"/>
    </source>
</evidence>
<keyword evidence="9" id="KW-0902">Two-component regulatory system</keyword>
<dbReference type="Gene3D" id="3.30.565.10">
    <property type="entry name" value="Histidine kinase-like ATPase, C-terminal domain"/>
    <property type="match status" value="1"/>
</dbReference>
<dbReference type="InterPro" id="IPR004358">
    <property type="entry name" value="Sig_transdc_His_kin-like_C"/>
</dbReference>
<dbReference type="PROSITE" id="PS50109">
    <property type="entry name" value="HIS_KIN"/>
    <property type="match status" value="1"/>
</dbReference>
<name>A0A0D1KNP8_9SPHN</name>
<dbReference type="AlphaFoldDB" id="A0A0D1KNP8"/>
<feature type="domain" description="HAMP" evidence="13">
    <location>
        <begin position="180"/>
        <end position="232"/>
    </location>
</feature>
<keyword evidence="8 11" id="KW-1133">Transmembrane helix</keyword>
<dbReference type="Pfam" id="PF08521">
    <property type="entry name" value="2CSK_N"/>
    <property type="match status" value="1"/>
</dbReference>
<dbReference type="InterPro" id="IPR036890">
    <property type="entry name" value="HATPase_C_sf"/>
</dbReference>
<dbReference type="InterPro" id="IPR003661">
    <property type="entry name" value="HisK_dim/P_dom"/>
</dbReference>
<dbReference type="InterPro" id="IPR013727">
    <property type="entry name" value="2CSK_N"/>
</dbReference>
<evidence type="ECO:0000259" key="13">
    <source>
        <dbReference type="PROSITE" id="PS50885"/>
    </source>
</evidence>
<feature type="transmembrane region" description="Helical" evidence="11">
    <location>
        <begin position="12"/>
        <end position="32"/>
    </location>
</feature>
<comment type="caution">
    <text evidence="14">The sequence shown here is derived from an EMBL/GenBank/DDBJ whole genome shotgun (WGS) entry which is preliminary data.</text>
</comment>
<comment type="subcellular location">
    <subcellularLocation>
        <location evidence="2">Membrane</location>
    </subcellularLocation>
</comment>
<evidence type="ECO:0000256" key="7">
    <source>
        <dbReference type="ARBA" id="ARBA00022777"/>
    </source>
</evidence>
<dbReference type="PROSITE" id="PS50885">
    <property type="entry name" value="HAMP"/>
    <property type="match status" value="1"/>
</dbReference>
<evidence type="ECO:0000256" key="10">
    <source>
        <dbReference type="ARBA" id="ARBA00023136"/>
    </source>
</evidence>
<evidence type="ECO:0000256" key="8">
    <source>
        <dbReference type="ARBA" id="ARBA00022989"/>
    </source>
</evidence>
<dbReference type="SMART" id="SM00304">
    <property type="entry name" value="HAMP"/>
    <property type="match status" value="1"/>
</dbReference>
<dbReference type="InterPro" id="IPR050428">
    <property type="entry name" value="TCS_sensor_his_kinase"/>
</dbReference>
<protein>
    <recommendedName>
        <fullName evidence="3">histidine kinase</fullName>
        <ecNumber evidence="3">2.7.13.3</ecNumber>
    </recommendedName>
</protein>
<keyword evidence="10 11" id="KW-0472">Membrane</keyword>
<comment type="catalytic activity">
    <reaction evidence="1">
        <text>ATP + protein L-histidine = ADP + protein N-phospho-L-histidine.</text>
        <dbReference type="EC" id="2.7.13.3"/>
    </reaction>
</comment>
<accession>A0A0D1KNP8</accession>
<evidence type="ECO:0000256" key="9">
    <source>
        <dbReference type="ARBA" id="ARBA00023012"/>
    </source>
</evidence>
<feature type="domain" description="Histidine kinase" evidence="12">
    <location>
        <begin position="240"/>
        <end position="451"/>
    </location>
</feature>
<keyword evidence="6 11" id="KW-0812">Transmembrane</keyword>
<dbReference type="GO" id="GO:0000155">
    <property type="term" value="F:phosphorelay sensor kinase activity"/>
    <property type="evidence" value="ECO:0007669"/>
    <property type="project" value="InterPro"/>
</dbReference>
<keyword evidence="7" id="KW-0418">Kinase</keyword>
<dbReference type="Proteomes" id="UP000033203">
    <property type="component" value="Unassembled WGS sequence"/>
</dbReference>
<gene>
    <name evidence="14" type="ORF">SR41_16835</name>
</gene>
<dbReference type="EC" id="2.7.13.3" evidence="3"/>
<evidence type="ECO:0000256" key="5">
    <source>
        <dbReference type="ARBA" id="ARBA00022679"/>
    </source>
</evidence>
<dbReference type="PANTHER" id="PTHR45436">
    <property type="entry name" value="SENSOR HISTIDINE KINASE YKOH"/>
    <property type="match status" value="1"/>
</dbReference>
<dbReference type="PATRIC" id="fig|1549858.7.peg.3566"/>
<dbReference type="Pfam" id="PF02518">
    <property type="entry name" value="HATPase_c"/>
    <property type="match status" value="1"/>
</dbReference>
<evidence type="ECO:0000256" key="1">
    <source>
        <dbReference type="ARBA" id="ARBA00000085"/>
    </source>
</evidence>
<evidence type="ECO:0000256" key="3">
    <source>
        <dbReference type="ARBA" id="ARBA00012438"/>
    </source>
</evidence>
<evidence type="ECO:0000313" key="15">
    <source>
        <dbReference type="Proteomes" id="UP000033203"/>
    </source>
</evidence>
<dbReference type="InterPro" id="IPR003594">
    <property type="entry name" value="HATPase_dom"/>
</dbReference>
<keyword evidence="4" id="KW-0597">Phosphoprotein</keyword>
<sequence>MLGSLTTRVLMGVTLPMIALALALAVGGTIAIRATVGAVNDRILDAAARGIADSLFVEDGAVALDLPPTIFGMLENTARDNVYYAVRQGDEVLTGYADLPRLDPIDDDAPRFGDGRYLGRPVRMVIRTRRLPGVRRTLTVQVAETLDARAADVRRLLLALIALEAALIALAAVLLPLSVRWGFRPVTRLRVELDRRAASDLTPLPLEHVPAEMRDLVGALNALMARLGGAIGAMRRFTGDASHQMRTPLTILRTHVAALRSALPGSMEARQSIEDIDAGSVRLSRLIAQLLALARADNAVADETALENVDLAALSAAAISDHVEAAAAAGVSLTCSGEPREARTAPILAMELLSNLIDNAVRHGGAGGSVRVIVEEGPVIAVEDDGPGIPAGERERAFERFTSIRSRDVGGSGLGLSIARALADTIGASVTLESGRSGRGLRAVVRFGSESAKGW</sequence>
<reference evidence="14 15" key="1">
    <citation type="submission" date="2015-01" db="EMBL/GenBank/DDBJ databases">
        <title>Genome of Sphingomonas taxi strain 30a.</title>
        <authorList>
            <person name="Eevers N."/>
            <person name="Van Hamme J."/>
            <person name="Bottos E."/>
            <person name="Weyens N."/>
            <person name="Vangronsveld J."/>
        </authorList>
    </citation>
    <scope>NUCLEOTIDE SEQUENCE [LARGE SCALE GENOMIC DNA]</scope>
    <source>
        <strain evidence="14 15">30a</strain>
    </source>
</reference>
<dbReference type="CDD" id="cd00082">
    <property type="entry name" value="HisKA"/>
    <property type="match status" value="1"/>
</dbReference>
<dbReference type="SUPFAM" id="SSF55874">
    <property type="entry name" value="ATPase domain of HSP90 chaperone/DNA topoisomerase II/histidine kinase"/>
    <property type="match status" value="1"/>
</dbReference>
<dbReference type="SUPFAM" id="SSF47384">
    <property type="entry name" value="Homodimeric domain of signal transducing histidine kinase"/>
    <property type="match status" value="1"/>
</dbReference>
<evidence type="ECO:0000313" key="14">
    <source>
        <dbReference type="EMBL" id="KIU26069.1"/>
    </source>
</evidence>
<dbReference type="SMART" id="SM00387">
    <property type="entry name" value="HATPase_c"/>
    <property type="match status" value="1"/>
</dbReference>
<evidence type="ECO:0000256" key="11">
    <source>
        <dbReference type="SAM" id="Phobius"/>
    </source>
</evidence>
<keyword evidence="5" id="KW-0808">Transferase</keyword>
<dbReference type="CDD" id="cd00075">
    <property type="entry name" value="HATPase"/>
    <property type="match status" value="1"/>
</dbReference>